<sequence length="470" mass="54190">MKIYIKTIAIFLLILLAASCIKEVDLYKGGSLREPAYLYPFDQENKNVTAEITIKTNSTINLELLDVYFAPLKYNKHLLIMLTQDDCKPSIYPRTWASINGKPLSGQYYYHYEQLKQDDLPPDIYYLGKTLGCTDGTGKEVRFSFTATLAADDNYMAEESIINLGYSKDNYRFYGRNGILWEDVIDIVNYGNSIAFHNVNTKEIHNIDSIQKHYLIGQDSIQKRLSGRKCKTLSEPDGNIDYTTAAINLDDIKTITAERGEKVYPFHNLTNLENHTLNRVFHDSPDDFKQVIEQERSIPTVDRCAINIGVHSTDAFWTDFLLWLNDTYGKDGEDCIWMPSQEEYYEYNYYRMHGKIEKSADGSTLKLIINLPSQEYFYYPSVTINLKGLKKEDIKSIESNSAVTGLSYGNYQDGVMLNIDCRRFLVEHATHFVEQYEKDKTNQSNKADALYFVNMLKESSKKAELLNRIK</sequence>
<reference evidence="2 3" key="1">
    <citation type="journal article" date="2017" name="MBio">
        <title>Gut Symbiont Bacteroides fragilis Secretes a Eukaryotic-Like Ubiquitin Protein That Mediates Intraspecies Antagonism.</title>
        <authorList>
            <person name="Chatzidaki-Livanis M."/>
            <person name="Coyne M.J."/>
            <person name="Roelofs K.G."/>
            <person name="Gentyala R.R."/>
            <person name="Caldwell J.M."/>
            <person name="Comstock L.E."/>
        </authorList>
    </citation>
    <scope>NUCLEOTIDE SEQUENCE [LARGE SCALE GENOMIC DNA]</scope>
    <source>
        <strain evidence="2 3">12905</strain>
    </source>
</reference>
<dbReference type="EMBL" id="PDCW01000046">
    <property type="protein sequence ID" value="PJY70358.1"/>
    <property type="molecule type" value="Genomic_DNA"/>
</dbReference>
<dbReference type="Proteomes" id="UP000429838">
    <property type="component" value="Unassembled WGS sequence"/>
</dbReference>
<comment type="caution">
    <text evidence="2">The sequence shown here is derived from an EMBL/GenBank/DDBJ whole genome shotgun (WGS) entry which is preliminary data.</text>
</comment>
<dbReference type="PROSITE" id="PS51257">
    <property type="entry name" value="PROKAR_LIPOPROTEIN"/>
    <property type="match status" value="1"/>
</dbReference>
<dbReference type="EMBL" id="VWAQ01000007">
    <property type="protein sequence ID" value="KAA5207863.1"/>
    <property type="molecule type" value="Genomic_DNA"/>
</dbReference>
<name>A0A149NC42_BACFG</name>
<evidence type="ECO:0000313" key="2">
    <source>
        <dbReference type="EMBL" id="PJY70358.1"/>
    </source>
</evidence>
<reference evidence="1 4" key="3">
    <citation type="journal article" date="2019" name="Nat. Med.">
        <title>A library of human gut bacterial isolates paired with longitudinal multiomics data enables mechanistic microbiome research.</title>
        <authorList>
            <person name="Poyet M."/>
            <person name="Groussin M."/>
            <person name="Gibbons S.M."/>
            <person name="Avila-Pacheco J."/>
            <person name="Jiang X."/>
            <person name="Kearney S.M."/>
            <person name="Perrotta A.R."/>
            <person name="Berdy B."/>
            <person name="Zhao S."/>
            <person name="Lieberman T.D."/>
            <person name="Swanson P.K."/>
            <person name="Smith M."/>
            <person name="Roesemann S."/>
            <person name="Alexander J.E."/>
            <person name="Rich S.A."/>
            <person name="Livny J."/>
            <person name="Vlamakis H."/>
            <person name="Clish C."/>
            <person name="Bullock K."/>
            <person name="Deik A."/>
            <person name="Scott J."/>
            <person name="Pierce K.A."/>
            <person name="Xavier R.J."/>
            <person name="Alm E.J."/>
        </authorList>
    </citation>
    <scope>NUCLEOTIDE SEQUENCE [LARGE SCALE GENOMIC DNA]</scope>
    <source>
        <strain evidence="1 4">BIOML-A1</strain>
    </source>
</reference>
<dbReference type="InterPro" id="IPR032762">
    <property type="entry name" value="Polysacc_deac_3"/>
</dbReference>
<gene>
    <name evidence="2" type="ORF">CQW34_04075</name>
    <name evidence="1" type="ORF">F2Z25_10400</name>
</gene>
<reference evidence="2" key="2">
    <citation type="submission" date="2017-10" db="EMBL/GenBank/DDBJ databases">
        <authorList>
            <person name="Banno H."/>
            <person name="Chua N.-H."/>
        </authorList>
    </citation>
    <scope>NUCLEOTIDE SEQUENCE</scope>
    <source>
        <strain evidence="2">12905</strain>
    </source>
</reference>
<evidence type="ECO:0000313" key="1">
    <source>
        <dbReference type="EMBL" id="KAA5207863.1"/>
    </source>
</evidence>
<dbReference type="Proteomes" id="UP000231846">
    <property type="component" value="Unassembled WGS sequence"/>
</dbReference>
<dbReference type="Pfam" id="PF15421">
    <property type="entry name" value="Polysacc_deac_3"/>
    <property type="match status" value="1"/>
</dbReference>
<dbReference type="GeneID" id="60366016"/>
<evidence type="ECO:0000313" key="4">
    <source>
        <dbReference type="Proteomes" id="UP000429838"/>
    </source>
</evidence>
<organism evidence="2 3">
    <name type="scientific">Bacteroides fragilis</name>
    <dbReference type="NCBI Taxonomy" id="817"/>
    <lineage>
        <taxon>Bacteria</taxon>
        <taxon>Pseudomonadati</taxon>
        <taxon>Bacteroidota</taxon>
        <taxon>Bacteroidia</taxon>
        <taxon>Bacteroidales</taxon>
        <taxon>Bacteroidaceae</taxon>
        <taxon>Bacteroides</taxon>
    </lineage>
</organism>
<evidence type="ECO:0000313" key="3">
    <source>
        <dbReference type="Proteomes" id="UP000231846"/>
    </source>
</evidence>
<dbReference type="AlphaFoldDB" id="A0A149NC42"/>
<dbReference type="RefSeq" id="WP_005787166.1">
    <property type="nucleotide sequence ID" value="NZ_CBCSKQ010000018.1"/>
</dbReference>
<protein>
    <submittedName>
        <fullName evidence="2">Putative polysaccharide deacetylase</fullName>
    </submittedName>
</protein>
<proteinExistence type="predicted"/>
<accession>A0A149NC42</accession>